<proteinExistence type="predicted"/>
<dbReference type="Proteomes" id="UP000616885">
    <property type="component" value="Unassembled WGS sequence"/>
</dbReference>
<comment type="caution">
    <text evidence="1">The sequence shown here is derived from an EMBL/GenBank/DDBJ whole genome shotgun (WGS) entry which is preliminary data.</text>
</comment>
<dbReference type="AlphaFoldDB" id="A0A8H7NBI0"/>
<name>A0A8H7NBI0_BIOOC</name>
<sequence>MASPNDTEMASCTCRHRKAFIGIDMGATHAGISCVTYEDCQACGKTHDKVLHRTLVDKFPVLLAADSSLSNFRFTSSFQRQSHAADIIRYINKTTLDIVRYHGRDIVVELVKAYIDGLIKLMLEKMAEAFPRIQKEDMKIILTYPKFFQSSTGKAFSHFSQAIDSLDMEGIPSIDKLPEHNAALKASLYFAAGDLWRHHMANEWVVVADCGGMTVDTVLYRIPAPNTVEDATEFQQLNSTLGGGATLKDLAWRGDDDLFETRVQQVMNYWHEFIKPEFTTGRTSPPVLNLGNGVLFTYPT</sequence>
<protein>
    <submittedName>
        <fullName evidence="1">Uncharacterized protein</fullName>
    </submittedName>
</protein>
<reference evidence="1" key="1">
    <citation type="submission" date="2020-10" db="EMBL/GenBank/DDBJ databases">
        <title>High-Quality Genome Resource of Clonostachys rosea strain S41 by Oxford Nanopore Long-Read Sequencing.</title>
        <authorList>
            <person name="Wang H."/>
        </authorList>
    </citation>
    <scope>NUCLEOTIDE SEQUENCE</scope>
    <source>
        <strain evidence="1">S41</strain>
    </source>
</reference>
<evidence type="ECO:0000313" key="2">
    <source>
        <dbReference type="Proteomes" id="UP000616885"/>
    </source>
</evidence>
<organism evidence="1 2">
    <name type="scientific">Bionectria ochroleuca</name>
    <name type="common">Gliocladium roseum</name>
    <dbReference type="NCBI Taxonomy" id="29856"/>
    <lineage>
        <taxon>Eukaryota</taxon>
        <taxon>Fungi</taxon>
        <taxon>Dikarya</taxon>
        <taxon>Ascomycota</taxon>
        <taxon>Pezizomycotina</taxon>
        <taxon>Sordariomycetes</taxon>
        <taxon>Hypocreomycetidae</taxon>
        <taxon>Hypocreales</taxon>
        <taxon>Bionectriaceae</taxon>
        <taxon>Clonostachys</taxon>
    </lineage>
</organism>
<evidence type="ECO:0000313" key="1">
    <source>
        <dbReference type="EMBL" id="KAF9752744.1"/>
    </source>
</evidence>
<dbReference type="EMBL" id="JADCTT010000005">
    <property type="protein sequence ID" value="KAF9752744.1"/>
    <property type="molecule type" value="Genomic_DNA"/>
</dbReference>
<accession>A0A8H7NBI0</accession>
<gene>
    <name evidence="1" type="ORF">IM811_014538</name>
</gene>